<dbReference type="Proteomes" id="UP001150569">
    <property type="component" value="Unassembled WGS sequence"/>
</dbReference>
<keyword evidence="8" id="KW-1185">Reference proteome</keyword>
<evidence type="ECO:0000256" key="1">
    <source>
        <dbReference type="ARBA" id="ARBA00001971"/>
    </source>
</evidence>
<evidence type="ECO:0000256" key="6">
    <source>
        <dbReference type="RuleBase" id="RU000461"/>
    </source>
</evidence>
<dbReference type="InterPro" id="IPR036396">
    <property type="entry name" value="Cyt_P450_sf"/>
</dbReference>
<dbReference type="CDD" id="cd00302">
    <property type="entry name" value="cytochrome_P450"/>
    <property type="match status" value="1"/>
</dbReference>
<dbReference type="PANTHER" id="PTHR24305">
    <property type="entry name" value="CYTOCHROME P450"/>
    <property type="match status" value="1"/>
</dbReference>
<feature type="binding site" description="axial binding residue" evidence="5">
    <location>
        <position position="468"/>
    </location>
    <ligand>
        <name>heme</name>
        <dbReference type="ChEBI" id="CHEBI:30413"/>
    </ligand>
    <ligandPart>
        <name>Fe</name>
        <dbReference type="ChEBI" id="CHEBI:18248"/>
    </ligandPart>
</feature>
<keyword evidence="6" id="KW-0560">Oxidoreductase</keyword>
<dbReference type="OrthoDB" id="1470350at2759"/>
<dbReference type="GO" id="GO:0016705">
    <property type="term" value="F:oxidoreductase activity, acting on paired donors, with incorporation or reduction of molecular oxygen"/>
    <property type="evidence" value="ECO:0007669"/>
    <property type="project" value="InterPro"/>
</dbReference>
<dbReference type="GO" id="GO:0020037">
    <property type="term" value="F:heme binding"/>
    <property type="evidence" value="ECO:0007669"/>
    <property type="project" value="InterPro"/>
</dbReference>
<dbReference type="Pfam" id="PF00067">
    <property type="entry name" value="p450"/>
    <property type="match status" value="1"/>
</dbReference>
<keyword evidence="4 5" id="KW-0408">Iron</keyword>
<dbReference type="PRINTS" id="PR00463">
    <property type="entry name" value="EP450I"/>
</dbReference>
<keyword evidence="6" id="KW-0503">Monooxygenase</keyword>
<keyword evidence="5 6" id="KW-0349">Heme</keyword>
<dbReference type="PANTHER" id="PTHR24305:SF166">
    <property type="entry name" value="CYTOCHROME P450 12A4, MITOCHONDRIAL-RELATED"/>
    <property type="match status" value="1"/>
</dbReference>
<dbReference type="Gene3D" id="1.10.630.10">
    <property type="entry name" value="Cytochrome P450"/>
    <property type="match status" value="1"/>
</dbReference>
<dbReference type="InterPro" id="IPR017972">
    <property type="entry name" value="Cyt_P450_CS"/>
</dbReference>
<keyword evidence="3 5" id="KW-0479">Metal-binding</keyword>
<comment type="cofactor">
    <cofactor evidence="1 5">
        <name>heme</name>
        <dbReference type="ChEBI" id="CHEBI:30413"/>
    </cofactor>
</comment>
<reference evidence="7" key="1">
    <citation type="submission" date="2022-07" db="EMBL/GenBank/DDBJ databases">
        <title>Phylogenomic reconstructions and comparative analyses of Kickxellomycotina fungi.</title>
        <authorList>
            <person name="Reynolds N.K."/>
            <person name="Stajich J.E."/>
            <person name="Barry K."/>
            <person name="Grigoriev I.V."/>
            <person name="Crous P."/>
            <person name="Smith M.E."/>
        </authorList>
    </citation>
    <scope>NUCLEOTIDE SEQUENCE</scope>
    <source>
        <strain evidence="7">RSA 861</strain>
    </source>
</reference>
<dbReference type="GO" id="GO:0005506">
    <property type="term" value="F:iron ion binding"/>
    <property type="evidence" value="ECO:0007669"/>
    <property type="project" value="InterPro"/>
</dbReference>
<evidence type="ECO:0000313" key="7">
    <source>
        <dbReference type="EMBL" id="KAJ1914306.1"/>
    </source>
</evidence>
<accession>A0A9W7ZZU0</accession>
<dbReference type="InterPro" id="IPR002401">
    <property type="entry name" value="Cyt_P450_E_grp-I"/>
</dbReference>
<dbReference type="PRINTS" id="PR00385">
    <property type="entry name" value="P450"/>
</dbReference>
<dbReference type="InterPro" id="IPR001128">
    <property type="entry name" value="Cyt_P450"/>
</dbReference>
<dbReference type="AlphaFoldDB" id="A0A9W7ZZU0"/>
<comment type="caution">
    <text evidence="7">The sequence shown here is derived from an EMBL/GenBank/DDBJ whole genome shotgun (WGS) entry which is preliminary data.</text>
</comment>
<evidence type="ECO:0000256" key="4">
    <source>
        <dbReference type="ARBA" id="ARBA00023004"/>
    </source>
</evidence>
<evidence type="ECO:0000256" key="3">
    <source>
        <dbReference type="ARBA" id="ARBA00022723"/>
    </source>
</evidence>
<evidence type="ECO:0000256" key="5">
    <source>
        <dbReference type="PIRSR" id="PIRSR602401-1"/>
    </source>
</evidence>
<protein>
    <recommendedName>
        <fullName evidence="9">Cytochrome P450</fullName>
    </recommendedName>
</protein>
<name>A0A9W7ZZU0_9FUNG</name>
<evidence type="ECO:0008006" key="9">
    <source>
        <dbReference type="Google" id="ProtNLM"/>
    </source>
</evidence>
<evidence type="ECO:0000256" key="2">
    <source>
        <dbReference type="ARBA" id="ARBA00010617"/>
    </source>
</evidence>
<organism evidence="7 8">
    <name type="scientific">Tieghemiomyces parasiticus</name>
    <dbReference type="NCBI Taxonomy" id="78921"/>
    <lineage>
        <taxon>Eukaryota</taxon>
        <taxon>Fungi</taxon>
        <taxon>Fungi incertae sedis</taxon>
        <taxon>Zoopagomycota</taxon>
        <taxon>Kickxellomycotina</taxon>
        <taxon>Dimargaritomycetes</taxon>
        <taxon>Dimargaritales</taxon>
        <taxon>Dimargaritaceae</taxon>
        <taxon>Tieghemiomyces</taxon>
    </lineage>
</organism>
<proteinExistence type="inferred from homology"/>
<comment type="similarity">
    <text evidence="2 6">Belongs to the cytochrome P450 family.</text>
</comment>
<gene>
    <name evidence="7" type="ORF">IWQ60_008861</name>
</gene>
<dbReference type="EMBL" id="JANBPT010000692">
    <property type="protein sequence ID" value="KAJ1914306.1"/>
    <property type="molecule type" value="Genomic_DNA"/>
</dbReference>
<dbReference type="GO" id="GO:0004497">
    <property type="term" value="F:monooxygenase activity"/>
    <property type="evidence" value="ECO:0007669"/>
    <property type="project" value="UniProtKB-KW"/>
</dbReference>
<sequence>MNFADYILPTNDIPVRALLPFLAASAGAYLLCRALYLTFWSPLARIPGPTLFCVVPETWHPTYLRGAYHETLAEWHRRYGPVVRTGPRTVSVTNYHLYRKLHSDPSIIRDVSFVSILQIDRPHLSSMSSSNPLHGLHRRLLNPAFSAPSVAEMEPLIYEAFVKYWDKAYTAQMAAQGTTHRTVKLNLLKMSHHITLGVILSVVMGISPARADFDPLFDDLAGTYESVIKTIVLRLFTGRFAYMYEAFGLSEGKRAYHRATAFIHREFTKRVAHCLVSSLGDASTAPSDRIDVVGKLATTLVGAAADNQTTLDEMVRELVPELFFMLAAGYDTAGNTLGFMFWQLFVHPGIHARAREELRSNYPDPNVSLSLHMIQTTLPYVEALVYETMRCFPSLPSRLLRILTGPGKAVGDYFIPSGTSIHTPIYSLHRNPDNWEEPDRFMPERFLGAKGELLKKQVYAFNMGAHHCIGRRVALSEMMLVAANVLLKYDLESVGSADPRRAIVTQANMRFDTPELWARVTLKPEIDLIS</sequence>
<dbReference type="PROSITE" id="PS00086">
    <property type="entry name" value="CYTOCHROME_P450"/>
    <property type="match status" value="1"/>
</dbReference>
<evidence type="ECO:0000313" key="8">
    <source>
        <dbReference type="Proteomes" id="UP001150569"/>
    </source>
</evidence>
<dbReference type="InterPro" id="IPR050121">
    <property type="entry name" value="Cytochrome_P450_monoxygenase"/>
</dbReference>
<dbReference type="SUPFAM" id="SSF48264">
    <property type="entry name" value="Cytochrome P450"/>
    <property type="match status" value="1"/>
</dbReference>